<evidence type="ECO:0000256" key="3">
    <source>
        <dbReference type="ARBA" id="ARBA00022833"/>
    </source>
</evidence>
<dbReference type="GeneID" id="19198512"/>
<sequence length="150" mass="16333">MSSPPSTKTYTGGCLCKANRYEITTSSPLGIRVCHCLDCQKATGSAFMANIVLPQSEFRFTQGGTEDVLGSYTCSETLSGNEVIRRFCTKCGSPMYAGGAMSTEMVVIMTGTLDEPTELQPATEQFIKDRRSWLDEVKTEGIVRFNAMGV</sequence>
<comment type="similarity">
    <text evidence="1">Belongs to the Gfa family.</text>
</comment>
<comment type="caution">
    <text evidence="6">The sequence shown here is derived from an EMBL/GenBank/DDBJ whole genome shotgun (WGS) entry which is preliminary data.</text>
</comment>
<protein>
    <recommendedName>
        <fullName evidence="5">CENP-V/GFA domain-containing protein</fullName>
    </recommendedName>
</protein>
<dbReference type="AlphaFoldDB" id="A0A5M3MR03"/>
<proteinExistence type="inferred from homology"/>
<dbReference type="OMA" id="MRCHCID"/>
<gene>
    <name evidence="6" type="ORF">CONPUDRAFT_105022</name>
</gene>
<feature type="domain" description="CENP-V/GFA" evidence="5">
    <location>
        <begin position="10"/>
        <end position="128"/>
    </location>
</feature>
<reference evidence="7" key="1">
    <citation type="journal article" date="2012" name="Science">
        <title>The Paleozoic origin of enzymatic lignin decomposition reconstructed from 31 fungal genomes.</title>
        <authorList>
            <person name="Floudas D."/>
            <person name="Binder M."/>
            <person name="Riley R."/>
            <person name="Barry K."/>
            <person name="Blanchette R.A."/>
            <person name="Henrissat B."/>
            <person name="Martinez A.T."/>
            <person name="Otillar R."/>
            <person name="Spatafora J.W."/>
            <person name="Yadav J.S."/>
            <person name="Aerts A."/>
            <person name="Benoit I."/>
            <person name="Boyd A."/>
            <person name="Carlson A."/>
            <person name="Copeland A."/>
            <person name="Coutinho P.M."/>
            <person name="de Vries R.P."/>
            <person name="Ferreira P."/>
            <person name="Findley K."/>
            <person name="Foster B."/>
            <person name="Gaskell J."/>
            <person name="Glotzer D."/>
            <person name="Gorecki P."/>
            <person name="Heitman J."/>
            <person name="Hesse C."/>
            <person name="Hori C."/>
            <person name="Igarashi K."/>
            <person name="Jurgens J.A."/>
            <person name="Kallen N."/>
            <person name="Kersten P."/>
            <person name="Kohler A."/>
            <person name="Kuees U."/>
            <person name="Kumar T.K.A."/>
            <person name="Kuo A."/>
            <person name="LaButti K."/>
            <person name="Larrondo L.F."/>
            <person name="Lindquist E."/>
            <person name="Ling A."/>
            <person name="Lombard V."/>
            <person name="Lucas S."/>
            <person name="Lundell T."/>
            <person name="Martin R."/>
            <person name="McLaughlin D.J."/>
            <person name="Morgenstern I."/>
            <person name="Morin E."/>
            <person name="Murat C."/>
            <person name="Nagy L.G."/>
            <person name="Nolan M."/>
            <person name="Ohm R.A."/>
            <person name="Patyshakuliyeva A."/>
            <person name="Rokas A."/>
            <person name="Ruiz-Duenas F.J."/>
            <person name="Sabat G."/>
            <person name="Salamov A."/>
            <person name="Samejima M."/>
            <person name="Schmutz J."/>
            <person name="Slot J.C."/>
            <person name="St John F."/>
            <person name="Stenlid J."/>
            <person name="Sun H."/>
            <person name="Sun S."/>
            <person name="Syed K."/>
            <person name="Tsang A."/>
            <person name="Wiebenga A."/>
            <person name="Young D."/>
            <person name="Pisabarro A."/>
            <person name="Eastwood D.C."/>
            <person name="Martin F."/>
            <person name="Cullen D."/>
            <person name="Grigoriev I.V."/>
            <person name="Hibbett D.S."/>
        </authorList>
    </citation>
    <scope>NUCLEOTIDE SEQUENCE [LARGE SCALE GENOMIC DNA]</scope>
    <source>
        <strain evidence="7">RWD-64-598 SS2</strain>
    </source>
</reference>
<keyword evidence="2" id="KW-0479">Metal-binding</keyword>
<evidence type="ECO:0000256" key="2">
    <source>
        <dbReference type="ARBA" id="ARBA00022723"/>
    </source>
</evidence>
<dbReference type="GO" id="GO:0016846">
    <property type="term" value="F:carbon-sulfur lyase activity"/>
    <property type="evidence" value="ECO:0007669"/>
    <property type="project" value="InterPro"/>
</dbReference>
<evidence type="ECO:0000259" key="5">
    <source>
        <dbReference type="PROSITE" id="PS51891"/>
    </source>
</evidence>
<dbReference type="KEGG" id="cput:CONPUDRAFT_105022"/>
<keyword evidence="4" id="KW-0456">Lyase</keyword>
<dbReference type="EMBL" id="JH711578">
    <property type="protein sequence ID" value="EIW81589.1"/>
    <property type="molecule type" value="Genomic_DNA"/>
</dbReference>
<dbReference type="SUPFAM" id="SSF51316">
    <property type="entry name" value="Mss4-like"/>
    <property type="match status" value="1"/>
</dbReference>
<name>A0A5M3MR03_CONPW</name>
<dbReference type="GO" id="GO:0046872">
    <property type="term" value="F:metal ion binding"/>
    <property type="evidence" value="ECO:0007669"/>
    <property type="project" value="UniProtKB-KW"/>
</dbReference>
<dbReference type="RefSeq" id="XP_007768897.1">
    <property type="nucleotide sequence ID" value="XM_007770707.1"/>
</dbReference>
<evidence type="ECO:0000313" key="6">
    <source>
        <dbReference type="EMBL" id="EIW81589.1"/>
    </source>
</evidence>
<dbReference type="InterPro" id="IPR006913">
    <property type="entry name" value="CENP-V/GFA"/>
</dbReference>
<dbReference type="PROSITE" id="PS51891">
    <property type="entry name" value="CENP_V_GFA"/>
    <property type="match status" value="1"/>
</dbReference>
<dbReference type="Gene3D" id="3.90.1590.10">
    <property type="entry name" value="glutathione-dependent formaldehyde- activating enzyme (gfa)"/>
    <property type="match status" value="1"/>
</dbReference>
<organism evidence="6 7">
    <name type="scientific">Coniophora puteana (strain RWD-64-598)</name>
    <name type="common">Brown rot fungus</name>
    <dbReference type="NCBI Taxonomy" id="741705"/>
    <lineage>
        <taxon>Eukaryota</taxon>
        <taxon>Fungi</taxon>
        <taxon>Dikarya</taxon>
        <taxon>Basidiomycota</taxon>
        <taxon>Agaricomycotina</taxon>
        <taxon>Agaricomycetes</taxon>
        <taxon>Agaricomycetidae</taxon>
        <taxon>Boletales</taxon>
        <taxon>Coniophorineae</taxon>
        <taxon>Coniophoraceae</taxon>
        <taxon>Coniophora</taxon>
    </lineage>
</organism>
<keyword evidence="3" id="KW-0862">Zinc</keyword>
<dbReference type="Proteomes" id="UP000053558">
    <property type="component" value="Unassembled WGS sequence"/>
</dbReference>
<dbReference type="OrthoDB" id="9985472at2759"/>
<dbReference type="Pfam" id="PF04828">
    <property type="entry name" value="GFA"/>
    <property type="match status" value="1"/>
</dbReference>
<dbReference type="InterPro" id="IPR011057">
    <property type="entry name" value="Mss4-like_sf"/>
</dbReference>
<evidence type="ECO:0000313" key="7">
    <source>
        <dbReference type="Proteomes" id="UP000053558"/>
    </source>
</evidence>
<keyword evidence="7" id="KW-1185">Reference proteome</keyword>
<evidence type="ECO:0000256" key="4">
    <source>
        <dbReference type="ARBA" id="ARBA00023239"/>
    </source>
</evidence>
<dbReference type="PANTHER" id="PTHR33337">
    <property type="entry name" value="GFA DOMAIN-CONTAINING PROTEIN"/>
    <property type="match status" value="1"/>
</dbReference>
<evidence type="ECO:0000256" key="1">
    <source>
        <dbReference type="ARBA" id="ARBA00005495"/>
    </source>
</evidence>
<accession>A0A5M3MR03</accession>
<dbReference type="PANTHER" id="PTHR33337:SF40">
    <property type="entry name" value="CENP-V_GFA DOMAIN-CONTAINING PROTEIN-RELATED"/>
    <property type="match status" value="1"/>
</dbReference>